<evidence type="ECO:0000313" key="2">
    <source>
        <dbReference type="Proteomes" id="UP000188605"/>
    </source>
</evidence>
<dbReference type="Proteomes" id="UP000188605">
    <property type="component" value="Unassembled WGS sequence"/>
</dbReference>
<proteinExistence type="predicted"/>
<organism evidence="1 2">
    <name type="scientific">Candidatus Epulonipiscium fishelsonii</name>
    <dbReference type="NCBI Taxonomy" id="77094"/>
    <lineage>
        <taxon>Bacteria</taxon>
        <taxon>Bacillati</taxon>
        <taxon>Bacillota</taxon>
        <taxon>Clostridia</taxon>
        <taxon>Lachnospirales</taxon>
        <taxon>Lachnospiraceae</taxon>
        <taxon>Candidatus Epulonipiscium</taxon>
    </lineage>
</organism>
<sequence>MKIIKRLLIALMVSSMFVGCSGESSTQEPVEVKVAETTAVEPEPSEKEIEEPVAEEPIAEEPIVETAEVATEATLEPINIVVKGFGGDMNVLTTFTADGKIEAVTIGDNNETARIGTPAIEKLPAKIVESQSINVDGITGATFTSKAILEGVSKAIAEASFDINNYNQEIASTAEVYMSPLTQDPTPSTWDMSYDVVVVGSGFAGLAAADAADLSGATTVVLEQMASTGGQSKINGGQYAAYTSSIAQGLQEKLNLTPDTAEAHVNDTIVGGGNLPIKELVEVFVKGAPVMLDLFIENGLNLKDTLAMPGGHTGYRTYVTENMTGSDIVNVQIDMAENDGIEILTEHKVVQLFTDDSEKVVGVQVATNDGLKTIEAKNGVVLATGGFSSNVDMRTQYNEALTKDMPTTNNPSSTGDGLKMAVGLGAGTVDMEWIQLYPFAEPGSGILDTAALISFTGPSYGVVYVDINGNRYVNEGATRDECSQAALDTGATTTFGIFNRDVTSWLTDEEINQMIDAGRVFVAETWEELVKQINAQEYDGATINMDAATLEKTIIEHNGFIDAGEDTQFGKDIKATHGKIEAGPYYAVPQWPAVHHTMGGVTINSNAQVLNAEGNIIEGLYAAGEVTGGIHGTNRLGSNAVSDAVSFGYVAGTHAITGTNPFVEDDIVDAVANTFSGIAQGYKGPVTVDVTIDGTTITSVVVADHMETLGISDKAIADLPKSIVAGQTISLDTISGASFTSKAILEATGIALTEAGLDLANYQTAFNMESTSELADATYDVVIVGGGGAGLTGAIEAASQGASVVVIEKMPFLGGNTLISHGEMAMADTWLQEELGIQDSPELFATDMFVAGNELAKYEVTLALAEASGETAFWLRDFVGVEFNPTYLGQEGGHSVKRQLLPEGNGVGLVESLKEKATDLGVTFMLETTGETLIQDETGKVVAVEVSSGDQSATITANNGVILATGGFGENIEMHVQYNTLWPDLGPSMLSSNAKGITGDGILMASEIGANLQNMEQIQLYPFTDPTTGVFFPIEAPNWNAEGHVYVNQSGERFVNEFLTRYHRAQAILDQDGFVYCIYNQEVADRLDLEEDFAENYEVAKNKDIFYKAETLGEIAEHFNIDSVALTQTLEDYNAGAESGKDEFGREIGLVPMYDGPWFILKGTSAIHHTMGGVEIDEVARVINTEGEIIEGLYAAGEVVGSVHGAERVGSCAVADALVFGRIAGDSATNLE</sequence>
<keyword evidence="2" id="KW-1185">Reference proteome</keyword>
<accession>A0ACC8XBZ5</accession>
<name>A0ACC8XBZ5_9FIRM</name>
<dbReference type="EMBL" id="LJDB01000060">
    <property type="protein sequence ID" value="ONI39852.1"/>
    <property type="molecule type" value="Genomic_DNA"/>
</dbReference>
<evidence type="ECO:0000313" key="1">
    <source>
        <dbReference type="EMBL" id="ONI39852.1"/>
    </source>
</evidence>
<protein>
    <submittedName>
        <fullName evidence="1">Uncharacterized protein</fullName>
    </submittedName>
</protein>
<gene>
    <name evidence="1" type="ORF">AN396_07300</name>
</gene>
<reference evidence="1" key="1">
    <citation type="submission" date="2016-08" db="EMBL/GenBank/DDBJ databases">
        <authorList>
            <person name="Ngugi D.K."/>
            <person name="Miyake S."/>
            <person name="Stingl U."/>
        </authorList>
    </citation>
    <scope>NUCLEOTIDE SEQUENCE</scope>
    <source>
        <strain evidence="1">SCG-B11WGA-EpuloA1</strain>
    </source>
</reference>
<comment type="caution">
    <text evidence="1">The sequence shown here is derived from an EMBL/GenBank/DDBJ whole genome shotgun (WGS) entry which is preliminary data.</text>
</comment>